<proteinExistence type="predicted"/>
<dbReference type="OrthoDB" id="9803982at2"/>
<dbReference type="InterPro" id="IPR011990">
    <property type="entry name" value="TPR-like_helical_dom_sf"/>
</dbReference>
<dbReference type="HOGENOM" id="CLU_558575_0_0_10"/>
<dbReference type="Gene3D" id="1.25.40.10">
    <property type="entry name" value="Tetratricopeptide repeat domain"/>
    <property type="match status" value="1"/>
</dbReference>
<keyword evidence="2" id="KW-1185">Reference proteome</keyword>
<dbReference type="AlphaFoldDB" id="F3ZUA9"/>
<dbReference type="EMBL" id="CM001167">
    <property type="protein sequence ID" value="EGJ71354.1"/>
    <property type="molecule type" value="Genomic_DNA"/>
</dbReference>
<sequence>MNRKGFTQGSDQQIPPSLAYYEDSKAKDESLYLDSEEYAEIVSYYTGLKLFNEAEQAVKDGINIHPHSSKILLEEAYLYLEQNKVEFADEVIKQIPDQTDYYVLMVRADIALNQNKKQKAKEILDLIEEKEDIDAILDVVYLYMEYKIYDEVKKWLDLGKKEFNEDEEYILACADYFLATDQNQNAVINYNLLLDSDPYCNTYWWGLARALFELSEYNKCLEACDFGLVTDENFSAFYILKGQCFQQVNLYQQAISMFQEALDRDCLDKDLVNLLLSQSYANLHKEDGLENPEEEGIVSENEPNNFLKLITEQGSNIPLTNCTNNSNNKNQNKFADSLQNLYFQLNESENTPIVEDEVCTIIEKAFDAFDREDYATGSDLLIQAEQKAKTEKQLSKLANVYFLIGDHELAHRTLDMIQTQNDNSFVQYLKHGCLALLERNNEDILYWQSKAGISFHRDNLKEICDLLSKNEEHQLVKILLRHFAKLKE</sequence>
<gene>
    <name evidence="1" type="ORF">Bcop_1150</name>
</gene>
<dbReference type="SUPFAM" id="SSF48452">
    <property type="entry name" value="TPR-like"/>
    <property type="match status" value="2"/>
</dbReference>
<name>F3ZUA9_9BACE</name>
<accession>F3ZUA9</accession>
<dbReference type="eggNOG" id="COG0457">
    <property type="taxonomic scope" value="Bacteria"/>
</dbReference>
<evidence type="ECO:0008006" key="3">
    <source>
        <dbReference type="Google" id="ProtNLM"/>
    </source>
</evidence>
<dbReference type="STRING" id="679937.Bcop_1150"/>
<evidence type="ECO:0000313" key="2">
    <source>
        <dbReference type="Proteomes" id="UP000018439"/>
    </source>
</evidence>
<dbReference type="Gene3D" id="1.25.40.1040">
    <property type="match status" value="1"/>
</dbReference>
<protein>
    <recommendedName>
        <fullName evidence="3">Tetratricopeptide TPR_1 repeat-containing protein</fullName>
    </recommendedName>
</protein>
<dbReference type="InterPro" id="IPR019734">
    <property type="entry name" value="TPR_rpt"/>
</dbReference>
<reference evidence="1 2" key="1">
    <citation type="journal article" date="2011" name="Stand. Genomic Sci.">
        <title>Non-contiguous finished genome sequence of Bacteroides coprosuis type strain (PC139).</title>
        <authorList>
            <person name="Land M."/>
            <person name="Held B."/>
            <person name="Gronow S."/>
            <person name="Abt B."/>
            <person name="Lucas S."/>
            <person name="Del Rio T.G."/>
            <person name="Nolan M."/>
            <person name="Tice H."/>
            <person name="Cheng J.F."/>
            <person name="Pitluck S."/>
            <person name="Liolios K."/>
            <person name="Pagani I."/>
            <person name="Ivanova N."/>
            <person name="Mavromatis K."/>
            <person name="Mikhailova N."/>
            <person name="Pati A."/>
            <person name="Tapia R."/>
            <person name="Han C."/>
            <person name="Goodwin L."/>
            <person name="Chen A."/>
            <person name="Palaniappan K."/>
            <person name="Hauser L."/>
            <person name="Brambilla E.M."/>
            <person name="Rohde M."/>
            <person name="Goker M."/>
            <person name="Detter J.C."/>
            <person name="Woyke T."/>
            <person name="Bristow J."/>
            <person name="Eisen J.A."/>
            <person name="Markowitz V."/>
            <person name="Hugenholtz P."/>
            <person name="Kyrpides N.C."/>
            <person name="Klenk H.P."/>
            <person name="Lapidus A."/>
        </authorList>
    </citation>
    <scope>NUCLEOTIDE SEQUENCE [LARGE SCALE GENOMIC DNA]</scope>
    <source>
        <strain evidence="1 2">DSM 18011</strain>
    </source>
</reference>
<evidence type="ECO:0000313" key="1">
    <source>
        <dbReference type="EMBL" id="EGJ71354.1"/>
    </source>
</evidence>
<dbReference type="Proteomes" id="UP000018439">
    <property type="component" value="Chromosome"/>
</dbReference>
<dbReference type="SMART" id="SM00028">
    <property type="entry name" value="TPR"/>
    <property type="match status" value="4"/>
</dbReference>
<organism evidence="1 2">
    <name type="scientific">Bacteroides coprosuis DSM 18011</name>
    <dbReference type="NCBI Taxonomy" id="679937"/>
    <lineage>
        <taxon>Bacteria</taxon>
        <taxon>Pseudomonadati</taxon>
        <taxon>Bacteroidota</taxon>
        <taxon>Bacteroidia</taxon>
        <taxon>Bacteroidales</taxon>
        <taxon>Bacteroidaceae</taxon>
        <taxon>Bacteroides</taxon>
    </lineage>
</organism>